<dbReference type="InterPro" id="IPR006016">
    <property type="entry name" value="UspA"/>
</dbReference>
<dbReference type="SUPFAM" id="SSF52402">
    <property type="entry name" value="Adenine nucleotide alpha hydrolases-like"/>
    <property type="match status" value="1"/>
</dbReference>
<accession>M0C2M8</accession>
<dbReference type="CDD" id="cd00293">
    <property type="entry name" value="USP-like"/>
    <property type="match status" value="1"/>
</dbReference>
<feature type="domain" description="UspA" evidence="2">
    <location>
        <begin position="17"/>
        <end position="164"/>
    </location>
</feature>
<dbReference type="EMBL" id="AOIT01000065">
    <property type="protein sequence ID" value="ELZ17460.1"/>
    <property type="molecule type" value="Genomic_DNA"/>
</dbReference>
<dbReference type="eggNOG" id="arCOG02053">
    <property type="taxonomic scope" value="Archaea"/>
</dbReference>
<dbReference type="PATRIC" id="fig|1230457.4.peg.3202"/>
<proteinExistence type="inferred from homology"/>
<dbReference type="Pfam" id="PF00582">
    <property type="entry name" value="Usp"/>
    <property type="match status" value="1"/>
</dbReference>
<evidence type="ECO:0000313" key="4">
    <source>
        <dbReference type="Proteomes" id="UP000011615"/>
    </source>
</evidence>
<dbReference type="STRING" id="1230457.C476_15960"/>
<dbReference type="Proteomes" id="UP000011615">
    <property type="component" value="Unassembled WGS sequence"/>
</dbReference>
<evidence type="ECO:0000313" key="3">
    <source>
        <dbReference type="EMBL" id="ELZ17460.1"/>
    </source>
</evidence>
<protein>
    <submittedName>
        <fullName evidence="3">UspA domain-containing protein</fullName>
    </submittedName>
</protein>
<dbReference type="InterPro" id="IPR006015">
    <property type="entry name" value="Universal_stress_UspA"/>
</dbReference>
<keyword evidence="4" id="KW-1185">Reference proteome</keyword>
<evidence type="ECO:0000259" key="2">
    <source>
        <dbReference type="Pfam" id="PF00582"/>
    </source>
</evidence>
<dbReference type="PRINTS" id="PR01438">
    <property type="entry name" value="UNVRSLSTRESS"/>
</dbReference>
<reference evidence="3 4" key="1">
    <citation type="journal article" date="2014" name="PLoS Genet.">
        <title>Phylogenetically driven sequencing of extremely halophilic archaea reveals strategies for static and dynamic osmo-response.</title>
        <authorList>
            <person name="Becker E.A."/>
            <person name="Seitzer P.M."/>
            <person name="Tritt A."/>
            <person name="Larsen D."/>
            <person name="Krusor M."/>
            <person name="Yao A.I."/>
            <person name="Wu D."/>
            <person name="Madern D."/>
            <person name="Eisen J.A."/>
            <person name="Darling A.E."/>
            <person name="Facciotti M.T."/>
        </authorList>
    </citation>
    <scope>NUCLEOTIDE SEQUENCE [LARGE SCALE GENOMIC DNA]</scope>
    <source>
        <strain evidence="3 4">JCM 13563</strain>
    </source>
</reference>
<dbReference type="Gene3D" id="3.40.50.620">
    <property type="entry name" value="HUPs"/>
    <property type="match status" value="1"/>
</dbReference>
<sequence length="164" mass="18430">MYVPQEVMSLRGKAVCMSRTVLVPVDGSPLSFDALRHAFREFPDAEIVAYHVVDLFRPDYGTLEDRDSTYEPMIGTAAWDRAVDNATDQLFTEVTDVADEYDRSVVTDSDIGDPKRLIVEYATVEDVDHVVIGSHGRLDERRPLYGSVTETVVRRVPVPVTVIR</sequence>
<dbReference type="PANTHER" id="PTHR46268:SF24">
    <property type="entry name" value="UNIVERSAL STRESS PROTEIN"/>
    <property type="match status" value="1"/>
</dbReference>
<comment type="caution">
    <text evidence="3">The sequence shown here is derived from an EMBL/GenBank/DDBJ whole genome shotgun (WGS) entry which is preliminary data.</text>
</comment>
<organism evidence="3 4">
    <name type="scientific">Natrinema limicola JCM 13563</name>
    <dbReference type="NCBI Taxonomy" id="1230457"/>
    <lineage>
        <taxon>Archaea</taxon>
        <taxon>Methanobacteriati</taxon>
        <taxon>Methanobacteriota</taxon>
        <taxon>Stenosarchaea group</taxon>
        <taxon>Halobacteria</taxon>
        <taxon>Halobacteriales</taxon>
        <taxon>Natrialbaceae</taxon>
        <taxon>Natrinema</taxon>
    </lineage>
</organism>
<dbReference type="AlphaFoldDB" id="M0C2M8"/>
<evidence type="ECO:0000256" key="1">
    <source>
        <dbReference type="ARBA" id="ARBA00008791"/>
    </source>
</evidence>
<comment type="similarity">
    <text evidence="1">Belongs to the universal stress protein A family.</text>
</comment>
<dbReference type="InterPro" id="IPR014729">
    <property type="entry name" value="Rossmann-like_a/b/a_fold"/>
</dbReference>
<gene>
    <name evidence="3" type="ORF">C476_15960</name>
</gene>
<name>M0C2M8_9EURY</name>
<dbReference type="PANTHER" id="PTHR46268">
    <property type="entry name" value="STRESS RESPONSE PROTEIN NHAX"/>
    <property type="match status" value="1"/>
</dbReference>